<evidence type="ECO:0000256" key="3">
    <source>
        <dbReference type="ARBA" id="ARBA00022490"/>
    </source>
</evidence>
<name>A0AAN8QDD8_PATCE</name>
<keyword evidence="5" id="KW-0418">Kinase</keyword>
<dbReference type="InterPro" id="IPR011009">
    <property type="entry name" value="Kinase-like_dom_sf"/>
</dbReference>
<evidence type="ECO:0000256" key="6">
    <source>
        <dbReference type="ARBA" id="ARBA00036820"/>
    </source>
</evidence>
<evidence type="ECO:0000259" key="10">
    <source>
        <dbReference type="Pfam" id="PF01636"/>
    </source>
</evidence>
<comment type="similarity">
    <text evidence="2">Belongs to the aminoglycoside phosphotransferase family.</text>
</comment>
<dbReference type="GO" id="GO:0005737">
    <property type="term" value="C:cytoplasm"/>
    <property type="evidence" value="ECO:0007669"/>
    <property type="project" value="UniProtKB-SubCell"/>
</dbReference>
<dbReference type="PANTHER" id="PTHR21064">
    <property type="entry name" value="AMINOGLYCOSIDE PHOSPHOTRANSFERASE DOMAIN-CONTAINING PROTEIN-RELATED"/>
    <property type="match status" value="1"/>
</dbReference>
<dbReference type="FunFam" id="3.30.200.20:FF:000549">
    <property type="entry name" value="hydroxylysine kinase"/>
    <property type="match status" value="1"/>
</dbReference>
<evidence type="ECO:0000256" key="5">
    <source>
        <dbReference type="ARBA" id="ARBA00022777"/>
    </source>
</evidence>
<keyword evidence="4" id="KW-0808">Transferase</keyword>
<dbReference type="FunFam" id="3.90.1200.10:FF:000007">
    <property type="entry name" value="hydroxylysine kinase isoform X1"/>
    <property type="match status" value="1"/>
</dbReference>
<dbReference type="PANTHER" id="PTHR21064:SF1">
    <property type="entry name" value="HYDROXYLYSINE KINASE"/>
    <property type="match status" value="1"/>
</dbReference>
<dbReference type="AlphaFoldDB" id="A0AAN8QDD8"/>
<evidence type="ECO:0000256" key="8">
    <source>
        <dbReference type="ARBA" id="ARBA00038873"/>
    </source>
</evidence>
<evidence type="ECO:0000256" key="9">
    <source>
        <dbReference type="ARBA" id="ARBA00040505"/>
    </source>
</evidence>
<dbReference type="GO" id="GO:0047992">
    <property type="term" value="F:hydroxylysine kinase activity"/>
    <property type="evidence" value="ECO:0007669"/>
    <property type="project" value="UniProtKB-EC"/>
</dbReference>
<protein>
    <recommendedName>
        <fullName evidence="9">Hydroxylysine kinase</fullName>
        <ecNumber evidence="8">2.7.1.81</ecNumber>
    </recommendedName>
</protein>
<dbReference type="Gene3D" id="3.30.200.20">
    <property type="entry name" value="Phosphorylase Kinase, domain 1"/>
    <property type="match status" value="1"/>
</dbReference>
<proteinExistence type="inferred from homology"/>
<organism evidence="11 12">
    <name type="scientific">Patella caerulea</name>
    <name type="common">Rayed Mediterranean limpet</name>
    <dbReference type="NCBI Taxonomy" id="87958"/>
    <lineage>
        <taxon>Eukaryota</taxon>
        <taxon>Metazoa</taxon>
        <taxon>Spiralia</taxon>
        <taxon>Lophotrochozoa</taxon>
        <taxon>Mollusca</taxon>
        <taxon>Gastropoda</taxon>
        <taxon>Patellogastropoda</taxon>
        <taxon>Patelloidea</taxon>
        <taxon>Patellidae</taxon>
        <taxon>Patella</taxon>
    </lineage>
</organism>
<dbReference type="SUPFAM" id="SSF56112">
    <property type="entry name" value="Protein kinase-like (PK-like)"/>
    <property type="match status" value="1"/>
</dbReference>
<comment type="caution">
    <text evidence="11">The sequence shown here is derived from an EMBL/GenBank/DDBJ whole genome shotgun (WGS) entry which is preliminary data.</text>
</comment>
<feature type="domain" description="Aminoglycoside phosphotransferase" evidence="10">
    <location>
        <begin position="56"/>
        <end position="288"/>
    </location>
</feature>
<evidence type="ECO:0000256" key="7">
    <source>
        <dbReference type="ARBA" id="ARBA00037368"/>
    </source>
</evidence>
<keyword evidence="3" id="KW-0963">Cytoplasm</keyword>
<gene>
    <name evidence="11" type="ORF">SNE40_005142</name>
</gene>
<comment type="subcellular location">
    <subcellularLocation>
        <location evidence="1">Cytoplasm</location>
    </subcellularLocation>
</comment>
<evidence type="ECO:0000256" key="4">
    <source>
        <dbReference type="ARBA" id="ARBA00022679"/>
    </source>
</evidence>
<evidence type="ECO:0000313" key="12">
    <source>
        <dbReference type="Proteomes" id="UP001347796"/>
    </source>
</evidence>
<evidence type="ECO:0000256" key="1">
    <source>
        <dbReference type="ARBA" id="ARBA00004496"/>
    </source>
</evidence>
<dbReference type="EMBL" id="JAZGQO010000003">
    <property type="protein sequence ID" value="KAK6189102.1"/>
    <property type="molecule type" value="Genomic_DNA"/>
</dbReference>
<dbReference type="EC" id="2.7.1.81" evidence="8"/>
<comment type="catalytic activity">
    <reaction evidence="6">
        <text>(5R)-5-hydroxy-L-lysine + GTP = (5R)-5-phosphooxy-L-lysine + GDP + H(+)</text>
        <dbReference type="Rhea" id="RHEA:19049"/>
        <dbReference type="ChEBI" id="CHEBI:15378"/>
        <dbReference type="ChEBI" id="CHEBI:37565"/>
        <dbReference type="ChEBI" id="CHEBI:57882"/>
        <dbReference type="ChEBI" id="CHEBI:58189"/>
        <dbReference type="ChEBI" id="CHEBI:58357"/>
        <dbReference type="EC" id="2.7.1.81"/>
    </reaction>
</comment>
<evidence type="ECO:0000313" key="11">
    <source>
        <dbReference type="EMBL" id="KAK6189102.1"/>
    </source>
</evidence>
<accession>A0AAN8QDD8</accession>
<dbReference type="Gene3D" id="3.90.1200.10">
    <property type="match status" value="1"/>
</dbReference>
<dbReference type="Pfam" id="PF01636">
    <property type="entry name" value="APH"/>
    <property type="match status" value="1"/>
</dbReference>
<keyword evidence="12" id="KW-1185">Reference proteome</keyword>
<evidence type="ECO:0000256" key="2">
    <source>
        <dbReference type="ARBA" id="ARBA00006219"/>
    </source>
</evidence>
<dbReference type="Proteomes" id="UP001347796">
    <property type="component" value="Unassembled WGS sequence"/>
</dbReference>
<dbReference type="InterPro" id="IPR002575">
    <property type="entry name" value="Aminoglycoside_PTrfase"/>
</dbReference>
<comment type="function">
    <text evidence="7">Catalyzes the GTP-dependent phosphorylation of 5-hydroxy-L-lysine.</text>
</comment>
<sequence>MDSEKAGSMIQKAGEVIKPVVPDGTVEELLEGVYGLKVLTVKSINGYDDCNYAITVDGNYDNKYIKQLWPHGYILKIINTLDSKRPKMHEAQFLLMDHLRKGGIPTQKPVPDKNGELMSCQKIYKNEDQNGDCNQHIVKLLTYLPGDILLNYPFTTNLLYENGQFVAKVTNAFQGFQNGFFKTFDCRWSLGNMPLLKDYVFVLKPEDRQLVNKVIEAFENEINPANFPKGYIHGDMNESNILVAPEEGQGDLPTECKRYKFTGVIDFQHTAYSCFVYNLAVNVTYVMIFTDRINQLDVPGHILAGYLSLRQLTDEEFGSLKVLLAVRMCQSLVFGAHTYHLDPTNASALHTSKRGWSLLYKFWSEPKDKLESRWKSIIKSYQL</sequence>
<dbReference type="InterPro" id="IPR050249">
    <property type="entry name" value="Pseudomonas-type_ThrB"/>
</dbReference>
<reference evidence="11 12" key="1">
    <citation type="submission" date="2024-01" db="EMBL/GenBank/DDBJ databases">
        <title>The genome of the rayed Mediterranean limpet Patella caerulea (Linnaeus, 1758).</title>
        <authorList>
            <person name="Anh-Thu Weber A."/>
            <person name="Halstead-Nussloch G."/>
        </authorList>
    </citation>
    <scope>NUCLEOTIDE SEQUENCE [LARGE SCALE GENOMIC DNA]</scope>
    <source>
        <strain evidence="11">AATW-2023a</strain>
        <tissue evidence="11">Whole specimen</tissue>
    </source>
</reference>